<dbReference type="GO" id="GO:0030288">
    <property type="term" value="C:outer membrane-bounded periplasmic space"/>
    <property type="evidence" value="ECO:0007669"/>
    <property type="project" value="TreeGrafter"/>
</dbReference>
<dbReference type="InterPro" id="IPR008334">
    <property type="entry name" value="5'-Nucleotdase_C"/>
</dbReference>
<dbReference type="SUPFAM" id="SSF56300">
    <property type="entry name" value="Metallo-dependent phosphatases"/>
    <property type="match status" value="1"/>
</dbReference>
<reference evidence="7 8" key="1">
    <citation type="journal article" date="2013" name="Sci. Rep.">
        <title>Extraordinary expansion of a Sorangium cellulosum genome from an alkaline milieu.</title>
        <authorList>
            <person name="Han K."/>
            <person name="Li Z.F."/>
            <person name="Peng R."/>
            <person name="Zhu L.P."/>
            <person name="Zhou T."/>
            <person name="Wang L.G."/>
            <person name="Li S.G."/>
            <person name="Zhang X.B."/>
            <person name="Hu W."/>
            <person name="Wu Z.H."/>
            <person name="Qin N."/>
            <person name="Li Y.Z."/>
        </authorList>
    </citation>
    <scope>NUCLEOTIDE SEQUENCE [LARGE SCALE GENOMIC DNA]</scope>
    <source>
        <strain evidence="7 8">So0157-2</strain>
    </source>
</reference>
<dbReference type="CDD" id="cd00845">
    <property type="entry name" value="MPP_UshA_N_like"/>
    <property type="match status" value="1"/>
</dbReference>
<dbReference type="GO" id="GO:0009166">
    <property type="term" value="P:nucleotide catabolic process"/>
    <property type="evidence" value="ECO:0007669"/>
    <property type="project" value="InterPro"/>
</dbReference>
<proteinExistence type="inferred from homology"/>
<dbReference type="Gene3D" id="3.90.780.10">
    <property type="entry name" value="5'-Nucleotidase, C-terminal domain"/>
    <property type="match status" value="1"/>
</dbReference>
<dbReference type="KEGG" id="scu:SCE1572_34230"/>
<dbReference type="PROSITE" id="PS00785">
    <property type="entry name" value="5_NUCLEOTIDASE_1"/>
    <property type="match status" value="1"/>
</dbReference>
<sequence length="754" mass="79841">MGAAPGATTRPSEAPLSPARGAAARSPAAPAASRVTRALAAGAAALGLCAAGCEQEQPPTRLVGQAHLTLLHTSDIHSRLFPYNLQLGQVDAGLGLGEATSIANVGGAARMSHIIGRERARSSRVLHLDGGDCFQGAPIFNFYSGEAEIRTLGAMGVDAMIVANHEFDRGALNLGVQLQQNAGFPILAANYLLEDPAQPGASPLGAILQPFTVFDLEGLRVGVIGMGNLSSLTSIFEAPNRLGITPLNTTEVAQFYVDLLRPTVDVVVFVTHLGLDVDERMIETTTGIDVVLGGHNHIVLQPPKRVRDCSRYYDEAEQRHYILLNDERSPEAGEKRRRYCTPRDVVLAHSGAFAKFVGRLDLVLSKDPSELGADYDPLNGYEVLSNRYELFPVTEGVPADPIVASVLEPYAQGLDALANLDLLVGYALDGSRRVSTSGGDSPLGNLIAAAMWLRLGIQTDFALTNTTGIRADLVPGPVTVEQMFNIFPFDNSISKMQLSGLEVQDLFDFVARRSSGRGCVSQAQIAGARVVIDCAARASEGAAPGVATHVYIGAHDPPIACPNGDADCPGGLTGSCDVEANRCWQPIDPIATYELATSNYLAQGGSGFRVLQRNTTQFDTQVQQRDALIDYIRAGRPCGADDRGELASCQRDADCAGVGEGYVCACPESVVEGPVCKTGGAPCAEGACVLARCRDDVAAYQRDVCARAPTQEVRQQCESALAPCSAAGEQCKYLACVDRQLGNFSDGRLRMVGQ</sequence>
<evidence type="ECO:0000256" key="1">
    <source>
        <dbReference type="ARBA" id="ARBA00006654"/>
    </source>
</evidence>
<organism evidence="7 8">
    <name type="scientific">Sorangium cellulosum So0157-2</name>
    <dbReference type="NCBI Taxonomy" id="1254432"/>
    <lineage>
        <taxon>Bacteria</taxon>
        <taxon>Pseudomonadati</taxon>
        <taxon>Myxococcota</taxon>
        <taxon>Polyangia</taxon>
        <taxon>Polyangiales</taxon>
        <taxon>Polyangiaceae</taxon>
        <taxon>Sorangium</taxon>
    </lineage>
</organism>
<evidence type="ECO:0000313" key="8">
    <source>
        <dbReference type="Proteomes" id="UP000014803"/>
    </source>
</evidence>
<dbReference type="GO" id="GO:0016788">
    <property type="term" value="F:hydrolase activity, acting on ester bonds"/>
    <property type="evidence" value="ECO:0007669"/>
    <property type="project" value="InterPro"/>
</dbReference>
<keyword evidence="3" id="KW-0378">Hydrolase</keyword>
<dbReference type="InterPro" id="IPR006146">
    <property type="entry name" value="5'-Nucleotdase_CS"/>
</dbReference>
<dbReference type="eggNOG" id="COG0737">
    <property type="taxonomic scope" value="Bacteria"/>
</dbReference>
<name>S4Y3Q7_SORCE</name>
<protein>
    <submittedName>
        <fullName evidence="7">Uncharacterized protein</fullName>
    </submittedName>
</protein>
<dbReference type="InterPro" id="IPR029052">
    <property type="entry name" value="Metallo-depent_PP-like"/>
</dbReference>
<evidence type="ECO:0000259" key="6">
    <source>
        <dbReference type="Pfam" id="PF02872"/>
    </source>
</evidence>
<dbReference type="PANTHER" id="PTHR11575:SF24">
    <property type="entry name" value="5'-NUCLEOTIDASE"/>
    <property type="match status" value="1"/>
</dbReference>
<dbReference type="GO" id="GO:0000166">
    <property type="term" value="F:nucleotide binding"/>
    <property type="evidence" value="ECO:0007669"/>
    <property type="project" value="UniProtKB-KW"/>
</dbReference>
<evidence type="ECO:0000256" key="2">
    <source>
        <dbReference type="ARBA" id="ARBA00022729"/>
    </source>
</evidence>
<dbReference type="Pfam" id="PF00149">
    <property type="entry name" value="Metallophos"/>
    <property type="match status" value="1"/>
</dbReference>
<comment type="similarity">
    <text evidence="1 3">Belongs to the 5'-nucleotidase family.</text>
</comment>
<keyword evidence="3" id="KW-0547">Nucleotide-binding</keyword>
<evidence type="ECO:0000256" key="3">
    <source>
        <dbReference type="RuleBase" id="RU362119"/>
    </source>
</evidence>
<feature type="domain" description="5'-Nucleotidase C-terminal" evidence="6">
    <location>
        <begin position="435"/>
        <end position="612"/>
    </location>
</feature>
<keyword evidence="2" id="KW-0732">Signal</keyword>
<dbReference type="GO" id="GO:0046872">
    <property type="term" value="F:metal ion binding"/>
    <property type="evidence" value="ECO:0007669"/>
    <property type="project" value="InterPro"/>
</dbReference>
<evidence type="ECO:0000259" key="5">
    <source>
        <dbReference type="Pfam" id="PF00149"/>
    </source>
</evidence>
<dbReference type="InterPro" id="IPR006179">
    <property type="entry name" value="5_nucleotidase/apyrase"/>
</dbReference>
<feature type="region of interest" description="Disordered" evidence="4">
    <location>
        <begin position="1"/>
        <end position="28"/>
    </location>
</feature>
<accession>S4Y3Q7</accession>
<evidence type="ECO:0000313" key="7">
    <source>
        <dbReference type="EMBL" id="AGP39101.1"/>
    </source>
</evidence>
<evidence type="ECO:0000256" key="4">
    <source>
        <dbReference type="SAM" id="MobiDB-lite"/>
    </source>
</evidence>
<dbReference type="EMBL" id="CP003969">
    <property type="protein sequence ID" value="AGP39101.1"/>
    <property type="molecule type" value="Genomic_DNA"/>
</dbReference>
<dbReference type="PATRIC" id="fig|1254432.3.peg.7759"/>
<dbReference type="Gene3D" id="3.60.21.10">
    <property type="match status" value="1"/>
</dbReference>
<feature type="compositionally biased region" description="Low complexity" evidence="4">
    <location>
        <begin position="14"/>
        <end position="28"/>
    </location>
</feature>
<dbReference type="AlphaFoldDB" id="S4Y3Q7"/>
<dbReference type="HOGENOM" id="CLU_345077_0_0_7"/>
<gene>
    <name evidence="7" type="ORF">SCE1572_34230</name>
</gene>
<feature type="domain" description="Calcineurin-like phosphoesterase" evidence="5">
    <location>
        <begin position="69"/>
        <end position="298"/>
    </location>
</feature>
<dbReference type="OrthoDB" id="9803927at2"/>
<dbReference type="InterPro" id="IPR036907">
    <property type="entry name" value="5'-Nucleotdase_C_sf"/>
</dbReference>
<dbReference type="SUPFAM" id="SSF55816">
    <property type="entry name" value="5'-nucleotidase (syn. UDP-sugar hydrolase), C-terminal domain"/>
    <property type="match status" value="1"/>
</dbReference>
<dbReference type="PANTHER" id="PTHR11575">
    <property type="entry name" value="5'-NUCLEOTIDASE-RELATED"/>
    <property type="match status" value="1"/>
</dbReference>
<dbReference type="InterPro" id="IPR004843">
    <property type="entry name" value="Calcineurin-like_PHP"/>
</dbReference>
<dbReference type="PRINTS" id="PR01607">
    <property type="entry name" value="APYRASEFAMLY"/>
</dbReference>
<dbReference type="Pfam" id="PF02872">
    <property type="entry name" value="5_nucleotid_C"/>
    <property type="match status" value="1"/>
</dbReference>
<dbReference type="Proteomes" id="UP000014803">
    <property type="component" value="Chromosome"/>
</dbReference>
<dbReference type="STRING" id="1254432.SCE1572_34230"/>